<feature type="compositionally biased region" description="Pro residues" evidence="1">
    <location>
        <begin position="158"/>
        <end position="169"/>
    </location>
</feature>
<organism evidence="2 3">
    <name type="scientific">Ophiocordyceps unilateralis</name>
    <name type="common">Zombie-ant fungus</name>
    <name type="synonym">Torrubia unilateralis</name>
    <dbReference type="NCBI Taxonomy" id="268505"/>
    <lineage>
        <taxon>Eukaryota</taxon>
        <taxon>Fungi</taxon>
        <taxon>Dikarya</taxon>
        <taxon>Ascomycota</taxon>
        <taxon>Pezizomycotina</taxon>
        <taxon>Sordariomycetes</taxon>
        <taxon>Hypocreomycetidae</taxon>
        <taxon>Hypocreales</taxon>
        <taxon>Ophiocordycipitaceae</taxon>
        <taxon>Ophiocordyceps</taxon>
    </lineage>
</organism>
<keyword evidence="3" id="KW-1185">Reference proteome</keyword>
<feature type="compositionally biased region" description="Pro residues" evidence="1">
    <location>
        <begin position="1"/>
        <end position="26"/>
    </location>
</feature>
<protein>
    <submittedName>
        <fullName evidence="2">Uncharacterized protein</fullName>
    </submittedName>
</protein>
<dbReference type="AlphaFoldDB" id="A0A2A9P736"/>
<feature type="region of interest" description="Disordered" evidence="1">
    <location>
        <begin position="152"/>
        <end position="174"/>
    </location>
</feature>
<feature type="region of interest" description="Disordered" evidence="1">
    <location>
        <begin position="50"/>
        <end position="77"/>
    </location>
</feature>
<proteinExistence type="predicted"/>
<evidence type="ECO:0000313" key="2">
    <source>
        <dbReference type="EMBL" id="PFH56737.1"/>
    </source>
</evidence>
<dbReference type="EMBL" id="LAZP02000519">
    <property type="protein sequence ID" value="PFH56737.1"/>
    <property type="molecule type" value="Genomic_DNA"/>
</dbReference>
<accession>A0A2A9P736</accession>
<sequence>MSPPHPSPLPPSPSFTPLSPPEPVPFEPRRRSISDFWQLPPARLSAATLWVARRPSSNAQRSRKPVRSTKTACSPDEAAVGGSLFSHHRQTDHFAFPPPRPIPRRRRRQLLRACMGTRLLKDEPAWRKTAYTYTTVHGTDDTRESKAVRPSFSLGPRLLPPPFPSPPDPGWKRPVEKTRFWDKAWNQRLNT</sequence>
<evidence type="ECO:0000256" key="1">
    <source>
        <dbReference type="SAM" id="MobiDB-lite"/>
    </source>
</evidence>
<gene>
    <name evidence="2" type="ORF">XA68_16061</name>
</gene>
<comment type="caution">
    <text evidence="2">The sequence shown here is derived from an EMBL/GenBank/DDBJ whole genome shotgun (WGS) entry which is preliminary data.</text>
</comment>
<name>A0A2A9P736_OPHUN</name>
<dbReference type="Proteomes" id="UP000037136">
    <property type="component" value="Unassembled WGS sequence"/>
</dbReference>
<evidence type="ECO:0000313" key="3">
    <source>
        <dbReference type="Proteomes" id="UP000037136"/>
    </source>
</evidence>
<reference evidence="2 3" key="2">
    <citation type="journal article" date="2017" name="Sci. Rep.">
        <title>Ant-infecting Ophiocordyceps genomes reveal a high diversity of potential behavioral manipulation genes and a possible major role for enterotoxins.</title>
        <authorList>
            <person name="de Bekker C."/>
            <person name="Ohm R.A."/>
            <person name="Evans H.C."/>
            <person name="Brachmann A."/>
            <person name="Hughes D.P."/>
        </authorList>
    </citation>
    <scope>NUCLEOTIDE SEQUENCE [LARGE SCALE GENOMIC DNA]</scope>
    <source>
        <strain evidence="2 3">SC16a</strain>
    </source>
</reference>
<reference evidence="2 3" key="1">
    <citation type="journal article" date="2015" name="BMC Genomics">
        <title>Gene expression during zombie ant biting behavior reflects the complexity underlying fungal parasitic behavioral manipulation.</title>
        <authorList>
            <person name="de Bekker C."/>
            <person name="Ohm R.A."/>
            <person name="Loreto R.G."/>
            <person name="Sebastian A."/>
            <person name="Albert I."/>
            <person name="Merrow M."/>
            <person name="Brachmann A."/>
            <person name="Hughes D.P."/>
        </authorList>
    </citation>
    <scope>NUCLEOTIDE SEQUENCE [LARGE SCALE GENOMIC DNA]</scope>
    <source>
        <strain evidence="2 3">SC16a</strain>
    </source>
</reference>
<feature type="region of interest" description="Disordered" evidence="1">
    <location>
        <begin position="1"/>
        <end position="27"/>
    </location>
</feature>